<dbReference type="InterPro" id="IPR050277">
    <property type="entry name" value="Sodium:Solute_Symporter"/>
</dbReference>
<reference evidence="9 10" key="1">
    <citation type="journal article" date="2016" name="Front. Microbiol.">
        <title>Comparative Genomics Analysis of Streptomyces Species Reveals Their Adaptation to the Marine Environment and Their Diversity at the Genomic Level.</title>
        <authorList>
            <person name="Tian X."/>
            <person name="Zhang Z."/>
            <person name="Yang T."/>
            <person name="Chen M."/>
            <person name="Li J."/>
            <person name="Chen F."/>
            <person name="Yang J."/>
            <person name="Li W."/>
            <person name="Zhang B."/>
            <person name="Zhang Z."/>
            <person name="Wu J."/>
            <person name="Zhang C."/>
            <person name="Long L."/>
            <person name="Xiao J."/>
        </authorList>
    </citation>
    <scope>NUCLEOTIDE SEQUENCE [LARGE SCALE GENOMIC DNA]</scope>
    <source>
        <strain evidence="9 10">SCSIO 10390</strain>
    </source>
</reference>
<evidence type="ECO:0000256" key="8">
    <source>
        <dbReference type="SAM" id="Phobius"/>
    </source>
</evidence>
<dbReference type="InterPro" id="IPR001734">
    <property type="entry name" value="Na/solute_symporter"/>
</dbReference>
<keyword evidence="3" id="KW-0813">Transport</keyword>
<evidence type="ECO:0000313" key="9">
    <source>
        <dbReference type="EMBL" id="OEU92274.1"/>
    </source>
</evidence>
<dbReference type="CDD" id="cd10322">
    <property type="entry name" value="SLC5sbd"/>
    <property type="match status" value="1"/>
</dbReference>
<evidence type="ECO:0000256" key="7">
    <source>
        <dbReference type="RuleBase" id="RU362091"/>
    </source>
</evidence>
<evidence type="ECO:0000256" key="3">
    <source>
        <dbReference type="ARBA" id="ARBA00022448"/>
    </source>
</evidence>
<dbReference type="Gene3D" id="1.20.1730.10">
    <property type="entry name" value="Sodium/glucose cotransporter"/>
    <property type="match status" value="1"/>
</dbReference>
<dbReference type="InterPro" id="IPR038377">
    <property type="entry name" value="Na/Glc_symporter_sf"/>
</dbReference>
<evidence type="ECO:0000256" key="6">
    <source>
        <dbReference type="ARBA" id="ARBA00023136"/>
    </source>
</evidence>
<feature type="transmembrane region" description="Helical" evidence="8">
    <location>
        <begin position="290"/>
        <end position="311"/>
    </location>
</feature>
<dbReference type="PATRIC" id="fig|933944.5.peg.1459"/>
<name>A0A1E7JTQ2_9ACTN</name>
<dbReference type="PANTHER" id="PTHR48086">
    <property type="entry name" value="SODIUM/PROLINE SYMPORTER-RELATED"/>
    <property type="match status" value="1"/>
</dbReference>
<accession>A0A1E7JTQ2</accession>
<feature type="transmembrane region" description="Helical" evidence="8">
    <location>
        <begin position="175"/>
        <end position="191"/>
    </location>
</feature>
<dbReference type="AlphaFoldDB" id="A0A1E7JTQ2"/>
<feature type="transmembrane region" description="Helical" evidence="8">
    <location>
        <begin position="64"/>
        <end position="85"/>
    </location>
</feature>
<dbReference type="EMBL" id="LJGT01000037">
    <property type="protein sequence ID" value="OEU92274.1"/>
    <property type="molecule type" value="Genomic_DNA"/>
</dbReference>
<evidence type="ECO:0000256" key="1">
    <source>
        <dbReference type="ARBA" id="ARBA00004141"/>
    </source>
</evidence>
<feature type="transmembrane region" description="Helical" evidence="8">
    <location>
        <begin position="401"/>
        <end position="420"/>
    </location>
</feature>
<dbReference type="Pfam" id="PF00474">
    <property type="entry name" value="SSF"/>
    <property type="match status" value="1"/>
</dbReference>
<dbReference type="PANTHER" id="PTHR48086:SF7">
    <property type="entry name" value="SODIUM-SOLUTE SYMPORTER-RELATED"/>
    <property type="match status" value="1"/>
</dbReference>
<feature type="transmembrane region" description="Helical" evidence="8">
    <location>
        <begin position="426"/>
        <end position="446"/>
    </location>
</feature>
<comment type="subcellular location">
    <subcellularLocation>
        <location evidence="1">Membrane</location>
        <topology evidence="1">Multi-pass membrane protein</topology>
    </subcellularLocation>
</comment>
<keyword evidence="6 8" id="KW-0472">Membrane</keyword>
<dbReference type="Proteomes" id="UP000176087">
    <property type="component" value="Unassembled WGS sequence"/>
</dbReference>
<feature type="transmembrane region" description="Helical" evidence="8">
    <location>
        <begin position="211"/>
        <end position="233"/>
    </location>
</feature>
<evidence type="ECO:0000256" key="4">
    <source>
        <dbReference type="ARBA" id="ARBA00022692"/>
    </source>
</evidence>
<dbReference type="GO" id="GO:0005886">
    <property type="term" value="C:plasma membrane"/>
    <property type="evidence" value="ECO:0007669"/>
    <property type="project" value="TreeGrafter"/>
</dbReference>
<sequence>MLLAYFVLLVVIGVQTIRKVKSEEDFAVAGNRIVWPVFFGSLAASFLGGGASLGMAGKSFSDGYVYMFAFFGYAVSFLLVGLFVAPRLKRYAGAHTVGDVMDEHYGRAGRLLTGVLSILLCAGILGAQALAIGTVVNATLDLPQRPSIAVGMAVVVLYSSFGGAWAVIQTDMLQFVFLGVFIPVTLILALGETGGPSGLVESIPDAHLTFGGSYSAAAFVGLFVAFLLGETLVPPYAQRTFSTPDSKHARRGFALTGIFAFLFYFVAATLGLVALALYPDIEPDQAIPTLVIKLVPAGLVGLVVAALLAVVMSTASSYLNAAAVVFVKDVYQPLVRGGTGVRRKLALERGLTLLVGGLATLFALVVPSIVDALIYAYSFWAPTVVIPLLIALLFGSRSKPAALSAIIAGAAATLIWLVWFQDRTGLDPIVVGAAVNLVAFVTAHAVTRNRGGRRNRPRTAV</sequence>
<feature type="transmembrane region" description="Helical" evidence="8">
    <location>
        <begin position="253"/>
        <end position="278"/>
    </location>
</feature>
<dbReference type="STRING" id="933944.AN215_05920"/>
<keyword evidence="5 8" id="KW-1133">Transmembrane helix</keyword>
<keyword evidence="10" id="KW-1185">Reference proteome</keyword>
<comment type="caution">
    <text evidence="9">The sequence shown here is derived from an EMBL/GenBank/DDBJ whole genome shotgun (WGS) entry which is preliminary data.</text>
</comment>
<evidence type="ECO:0000256" key="5">
    <source>
        <dbReference type="ARBA" id="ARBA00022989"/>
    </source>
</evidence>
<gene>
    <name evidence="9" type="ORF">AN215_05920</name>
</gene>
<protein>
    <submittedName>
        <fullName evidence="9">Sodium:solute symporter</fullName>
    </submittedName>
</protein>
<evidence type="ECO:0000256" key="2">
    <source>
        <dbReference type="ARBA" id="ARBA00006434"/>
    </source>
</evidence>
<feature type="transmembrane region" description="Helical" evidence="8">
    <location>
        <begin position="111"/>
        <end position="136"/>
    </location>
</feature>
<feature type="transmembrane region" description="Helical" evidence="8">
    <location>
        <begin position="148"/>
        <end position="168"/>
    </location>
</feature>
<feature type="transmembrane region" description="Helical" evidence="8">
    <location>
        <begin position="376"/>
        <end position="394"/>
    </location>
</feature>
<evidence type="ECO:0000313" key="10">
    <source>
        <dbReference type="Proteomes" id="UP000176087"/>
    </source>
</evidence>
<organism evidence="9 10">
    <name type="scientific">Streptomyces abyssalis</name>
    <dbReference type="NCBI Taxonomy" id="933944"/>
    <lineage>
        <taxon>Bacteria</taxon>
        <taxon>Bacillati</taxon>
        <taxon>Actinomycetota</taxon>
        <taxon>Actinomycetes</taxon>
        <taxon>Kitasatosporales</taxon>
        <taxon>Streptomycetaceae</taxon>
        <taxon>Streptomyces</taxon>
    </lineage>
</organism>
<keyword evidence="4 8" id="KW-0812">Transmembrane</keyword>
<comment type="similarity">
    <text evidence="2 7">Belongs to the sodium:solute symporter (SSF) (TC 2.A.21) family.</text>
</comment>
<dbReference type="PROSITE" id="PS50283">
    <property type="entry name" value="NA_SOLUT_SYMP_3"/>
    <property type="match status" value="1"/>
</dbReference>
<dbReference type="GO" id="GO:0022857">
    <property type="term" value="F:transmembrane transporter activity"/>
    <property type="evidence" value="ECO:0007669"/>
    <property type="project" value="InterPro"/>
</dbReference>
<feature type="transmembrane region" description="Helical" evidence="8">
    <location>
        <begin position="351"/>
        <end position="370"/>
    </location>
</feature>
<proteinExistence type="inferred from homology"/>